<evidence type="ECO:0000313" key="12">
    <source>
        <dbReference type="EMBL" id="TIA88369.1"/>
    </source>
</evidence>
<dbReference type="EC" id="1.1.1.8" evidence="9"/>
<dbReference type="InterPro" id="IPR006168">
    <property type="entry name" value="G3P_DH_NAD-dep"/>
</dbReference>
<dbReference type="SUPFAM" id="SSF48179">
    <property type="entry name" value="6-phosphogluconate dehydrogenase C-terminal domain-like"/>
    <property type="match status" value="1"/>
</dbReference>
<evidence type="ECO:0000259" key="10">
    <source>
        <dbReference type="Pfam" id="PF01210"/>
    </source>
</evidence>
<evidence type="ECO:0000256" key="4">
    <source>
        <dbReference type="ARBA" id="ARBA00048683"/>
    </source>
</evidence>
<dbReference type="Proteomes" id="UP000310189">
    <property type="component" value="Unassembled WGS sequence"/>
</dbReference>
<dbReference type="AlphaFoldDB" id="A0A4T0FJI5"/>
<dbReference type="GO" id="GO:0046168">
    <property type="term" value="P:glycerol-3-phosphate catabolic process"/>
    <property type="evidence" value="ECO:0007669"/>
    <property type="project" value="UniProtKB-UniRule"/>
</dbReference>
<dbReference type="GO" id="GO:0042803">
    <property type="term" value="F:protein homodimerization activity"/>
    <property type="evidence" value="ECO:0007669"/>
    <property type="project" value="InterPro"/>
</dbReference>
<comment type="catalytic activity">
    <reaction evidence="4 9">
        <text>sn-glycerol 3-phosphate + NAD(+) = dihydroxyacetone phosphate + NADH + H(+)</text>
        <dbReference type="Rhea" id="RHEA:11092"/>
        <dbReference type="ChEBI" id="CHEBI:15378"/>
        <dbReference type="ChEBI" id="CHEBI:57540"/>
        <dbReference type="ChEBI" id="CHEBI:57597"/>
        <dbReference type="ChEBI" id="CHEBI:57642"/>
        <dbReference type="ChEBI" id="CHEBI:57945"/>
        <dbReference type="EC" id="1.1.1.8"/>
    </reaction>
</comment>
<feature type="domain" description="Glycerol-3-phosphate dehydrogenase NAD-dependent N-terminal" evidence="10">
    <location>
        <begin position="6"/>
        <end position="185"/>
    </location>
</feature>
<feature type="domain" description="Glycerol-3-phosphate dehydrogenase NAD-dependent C-terminal" evidence="11">
    <location>
        <begin position="206"/>
        <end position="351"/>
    </location>
</feature>
<dbReference type="InterPro" id="IPR008927">
    <property type="entry name" value="6-PGluconate_DH-like_C_sf"/>
</dbReference>
<proteinExistence type="inferred from homology"/>
<sequence length="355" mass="38888">MGKESVAVIGSGALSISLSTPSSLHLQETAARIAGQNAMEKTDLFERDVPMWVFQEQVDGKNLTDIINEKHENVKYLPGAKFPENVIANPDLLDAVKDATLLIIVIPHQFLPKTLAQLKGKINPNARAVSLIKGVEVVGADINIFAKVIERELGIRCSALSGANIANEIALEKFSETSIGYTDRKDGEIFQKLFDRPYFRVSIVEDVEGVSLCGAMKNIVAIACGFNDGMNWGDNTKAAIMRVGLLEMKRFCQLFFPSCKDATFVEESAGVADLITTCLGGRNRKVAAAHAETGKPFEQLEQELLGGQRLQGTGTAKEIHEYLTHKGKVDDFPLFKTVYEIAFENKPAKELTSRL</sequence>
<feature type="binding site" evidence="7">
    <location>
        <position position="282"/>
    </location>
    <ligand>
        <name>NAD(+)</name>
        <dbReference type="ChEBI" id="CHEBI:57540"/>
    </ligand>
</feature>
<evidence type="ECO:0000259" key="11">
    <source>
        <dbReference type="Pfam" id="PF07479"/>
    </source>
</evidence>
<dbReference type="GO" id="GO:0141152">
    <property type="term" value="F:glycerol-3-phosphate dehydrogenase (NAD+) activity"/>
    <property type="evidence" value="ECO:0007669"/>
    <property type="project" value="UniProtKB-UniRule"/>
</dbReference>
<dbReference type="Gene3D" id="1.10.1040.10">
    <property type="entry name" value="N-(1-d-carboxylethyl)-l-norvaline Dehydrogenase, domain 2"/>
    <property type="match status" value="1"/>
</dbReference>
<organism evidence="12 13">
    <name type="scientific">Wallemia hederae</name>
    <dbReference type="NCBI Taxonomy" id="1540922"/>
    <lineage>
        <taxon>Eukaryota</taxon>
        <taxon>Fungi</taxon>
        <taxon>Dikarya</taxon>
        <taxon>Basidiomycota</taxon>
        <taxon>Wallemiomycotina</taxon>
        <taxon>Wallemiomycetes</taxon>
        <taxon>Wallemiales</taxon>
        <taxon>Wallemiaceae</taxon>
        <taxon>Wallemia</taxon>
    </lineage>
</organism>
<keyword evidence="2 8" id="KW-0560">Oxidoreductase</keyword>
<dbReference type="NCBIfam" id="TIGR03376">
    <property type="entry name" value="glycerol3P_DH"/>
    <property type="match status" value="1"/>
</dbReference>
<dbReference type="PRINTS" id="PR00077">
    <property type="entry name" value="GPDHDRGNASE"/>
</dbReference>
<dbReference type="EMBL" id="SPNW01000039">
    <property type="protein sequence ID" value="TIA88369.1"/>
    <property type="molecule type" value="Genomic_DNA"/>
</dbReference>
<comment type="caution">
    <text evidence="12">The sequence shown here is derived from an EMBL/GenBank/DDBJ whole genome shotgun (WGS) entry which is preliminary data.</text>
</comment>
<dbReference type="FunFam" id="3.40.50.720:FF:000365">
    <property type="entry name" value="Glycerol-3-phosphate dehydrogenase [NAD(+)]"/>
    <property type="match status" value="1"/>
</dbReference>
<dbReference type="InterPro" id="IPR006109">
    <property type="entry name" value="G3P_DH_NAD-dep_C"/>
</dbReference>
<dbReference type="InterPro" id="IPR011128">
    <property type="entry name" value="G3P_DH_NAD-dep_N"/>
</dbReference>
<feature type="binding site" evidence="7">
    <location>
        <position position="54"/>
    </location>
    <ligand>
        <name>NAD(+)</name>
        <dbReference type="ChEBI" id="CHEBI:57540"/>
    </ligand>
</feature>
<comment type="similarity">
    <text evidence="1 8">Belongs to the NAD-dependent glycerol-3-phosphate dehydrogenase family.</text>
</comment>
<gene>
    <name evidence="12" type="ORF">E3P99_02653</name>
</gene>
<dbReference type="InterPro" id="IPR013328">
    <property type="entry name" value="6PGD_dom2"/>
</dbReference>
<reference evidence="12 13" key="1">
    <citation type="submission" date="2019-03" db="EMBL/GenBank/DDBJ databases">
        <title>Sequencing 23 genomes of Wallemia ichthyophaga.</title>
        <authorList>
            <person name="Gostincar C."/>
        </authorList>
    </citation>
    <scope>NUCLEOTIDE SEQUENCE [LARGE SCALE GENOMIC DNA]</scope>
    <source>
        <strain evidence="12 13">EXF-5753</strain>
    </source>
</reference>
<name>A0A4T0FJI5_9BASI</name>
<accession>A0A4T0FJI5</accession>
<evidence type="ECO:0000256" key="7">
    <source>
        <dbReference type="PIRSR" id="PIRSR000114-3"/>
    </source>
</evidence>
<feature type="binding site" evidence="6">
    <location>
        <begin position="282"/>
        <end position="283"/>
    </location>
    <ligand>
        <name>substrate</name>
    </ligand>
</feature>
<dbReference type="PANTHER" id="PTHR11728">
    <property type="entry name" value="GLYCEROL-3-PHOSPHATE DEHYDROGENASE"/>
    <property type="match status" value="1"/>
</dbReference>
<evidence type="ECO:0000256" key="3">
    <source>
        <dbReference type="ARBA" id="ARBA00023027"/>
    </source>
</evidence>
<keyword evidence="3 7" id="KW-0520">NAD</keyword>
<dbReference type="InterPro" id="IPR036291">
    <property type="entry name" value="NAD(P)-bd_dom_sf"/>
</dbReference>
<evidence type="ECO:0000256" key="8">
    <source>
        <dbReference type="RuleBase" id="RU000437"/>
    </source>
</evidence>
<dbReference type="PANTHER" id="PTHR11728:SF8">
    <property type="entry name" value="GLYCEROL-3-PHOSPHATE DEHYDROGENASE [NAD(+)]-RELATED"/>
    <property type="match status" value="1"/>
</dbReference>
<evidence type="ECO:0000256" key="6">
    <source>
        <dbReference type="PIRSR" id="PIRSR000114-2"/>
    </source>
</evidence>
<dbReference type="GO" id="GO:0005634">
    <property type="term" value="C:nucleus"/>
    <property type="evidence" value="ECO:0007669"/>
    <property type="project" value="TreeGrafter"/>
</dbReference>
<evidence type="ECO:0000256" key="9">
    <source>
        <dbReference type="RuleBase" id="RU361243"/>
    </source>
</evidence>
<dbReference type="InterPro" id="IPR017751">
    <property type="entry name" value="G3P_DH_NAD-dep_euk"/>
</dbReference>
<feature type="binding site" evidence="7">
    <location>
        <position position="110"/>
    </location>
    <ligand>
        <name>NAD(+)</name>
        <dbReference type="ChEBI" id="CHEBI:57540"/>
    </ligand>
</feature>
<evidence type="ECO:0000256" key="5">
    <source>
        <dbReference type="PIRSR" id="PIRSR000114-1"/>
    </source>
</evidence>
<dbReference type="Pfam" id="PF07479">
    <property type="entry name" value="NAD_Gly3P_dh_C"/>
    <property type="match status" value="1"/>
</dbReference>
<dbReference type="GO" id="GO:0005975">
    <property type="term" value="P:carbohydrate metabolic process"/>
    <property type="evidence" value="ECO:0007669"/>
    <property type="project" value="InterPro"/>
</dbReference>
<dbReference type="GO" id="GO:0051287">
    <property type="term" value="F:NAD binding"/>
    <property type="evidence" value="ECO:0007669"/>
    <property type="project" value="UniProtKB-UniRule"/>
</dbReference>
<protein>
    <recommendedName>
        <fullName evidence="9">Glycerol-3-phosphate dehydrogenase [NAD(+)]</fullName>
        <ecNumber evidence="9">1.1.1.8</ecNumber>
    </recommendedName>
</protein>
<dbReference type="PIRSF" id="PIRSF000114">
    <property type="entry name" value="Glycerol-3-P_dh"/>
    <property type="match status" value="1"/>
</dbReference>
<dbReference type="SUPFAM" id="SSF51735">
    <property type="entry name" value="NAD(P)-binding Rossmann-fold domains"/>
    <property type="match status" value="1"/>
</dbReference>
<evidence type="ECO:0000256" key="1">
    <source>
        <dbReference type="ARBA" id="ARBA00011009"/>
    </source>
</evidence>
<feature type="binding site" evidence="7">
    <location>
        <position position="166"/>
    </location>
    <ligand>
        <name>NAD(+)</name>
        <dbReference type="ChEBI" id="CHEBI:57540"/>
    </ligand>
</feature>
<dbReference type="FunFam" id="1.10.1040.10:FF:000004">
    <property type="entry name" value="Glycerol-3-phosphate dehydrogenase [NAD(+)]"/>
    <property type="match status" value="1"/>
</dbReference>
<dbReference type="PROSITE" id="PS00957">
    <property type="entry name" value="NAD_G3PDH"/>
    <property type="match status" value="1"/>
</dbReference>
<dbReference type="OrthoDB" id="10263760at2759"/>
<dbReference type="Pfam" id="PF01210">
    <property type="entry name" value="NAD_Gly3P_dh_N"/>
    <property type="match status" value="1"/>
</dbReference>
<feature type="active site" description="Proton acceptor" evidence="5">
    <location>
        <position position="217"/>
    </location>
</feature>
<evidence type="ECO:0000313" key="13">
    <source>
        <dbReference type="Proteomes" id="UP000310189"/>
    </source>
</evidence>
<keyword evidence="13" id="KW-1185">Reference proteome</keyword>
<evidence type="ECO:0000256" key="2">
    <source>
        <dbReference type="ARBA" id="ARBA00023002"/>
    </source>
</evidence>
<feature type="binding site" evidence="6">
    <location>
        <position position="133"/>
    </location>
    <ligand>
        <name>substrate</name>
    </ligand>
</feature>
<feature type="binding site" evidence="7">
    <location>
        <position position="311"/>
    </location>
    <ligand>
        <name>NAD(+)</name>
        <dbReference type="ChEBI" id="CHEBI:57540"/>
    </ligand>
</feature>
<dbReference type="Gene3D" id="3.40.50.720">
    <property type="entry name" value="NAD(P)-binding Rossmann-like Domain"/>
    <property type="match status" value="1"/>
</dbReference>
<dbReference type="GO" id="GO:0005829">
    <property type="term" value="C:cytosol"/>
    <property type="evidence" value="ECO:0007669"/>
    <property type="project" value="TreeGrafter"/>
</dbReference>